<organism evidence="4 5">
    <name type="scientific">Desulfoluna spongiiphila</name>
    <dbReference type="NCBI Taxonomy" id="419481"/>
    <lineage>
        <taxon>Bacteria</taxon>
        <taxon>Pseudomonadati</taxon>
        <taxon>Thermodesulfobacteriota</taxon>
        <taxon>Desulfobacteria</taxon>
        <taxon>Desulfobacterales</taxon>
        <taxon>Desulfolunaceae</taxon>
        <taxon>Desulfoluna</taxon>
    </lineage>
</organism>
<dbReference type="SMART" id="SM00448">
    <property type="entry name" value="REC"/>
    <property type="match status" value="1"/>
</dbReference>
<dbReference type="GO" id="GO:0000160">
    <property type="term" value="P:phosphorelay signal transduction system"/>
    <property type="evidence" value="ECO:0007669"/>
    <property type="project" value="InterPro"/>
</dbReference>
<reference evidence="4 5" key="1">
    <citation type="submission" date="2016-10" db="EMBL/GenBank/DDBJ databases">
        <authorList>
            <person name="de Groot N.N."/>
        </authorList>
    </citation>
    <scope>NUCLEOTIDE SEQUENCE [LARGE SCALE GENOMIC DNA]</scope>
    <source>
        <strain evidence="4 5">AA1</strain>
    </source>
</reference>
<dbReference type="SUPFAM" id="SSF52172">
    <property type="entry name" value="CheY-like"/>
    <property type="match status" value="1"/>
</dbReference>
<dbReference type="PANTHER" id="PTHR44591:SF3">
    <property type="entry name" value="RESPONSE REGULATORY DOMAIN-CONTAINING PROTEIN"/>
    <property type="match status" value="1"/>
</dbReference>
<evidence type="ECO:0000259" key="3">
    <source>
        <dbReference type="PROSITE" id="PS50110"/>
    </source>
</evidence>
<dbReference type="InterPro" id="IPR050595">
    <property type="entry name" value="Bact_response_regulator"/>
</dbReference>
<feature type="modified residue" description="4-aspartylphosphate" evidence="2">
    <location>
        <position position="62"/>
    </location>
</feature>
<accession>A0A1G5J4L0</accession>
<dbReference type="AlphaFoldDB" id="A0A1G5J4L0"/>
<dbReference type="Gene3D" id="3.40.50.2300">
    <property type="match status" value="1"/>
</dbReference>
<proteinExistence type="predicted"/>
<dbReference type="InterPro" id="IPR011006">
    <property type="entry name" value="CheY-like_superfamily"/>
</dbReference>
<dbReference type="OrthoDB" id="9790791at2"/>
<name>A0A1G5J4L0_9BACT</name>
<dbReference type="PANTHER" id="PTHR44591">
    <property type="entry name" value="STRESS RESPONSE REGULATOR PROTEIN 1"/>
    <property type="match status" value="1"/>
</dbReference>
<keyword evidence="1 2" id="KW-0597">Phosphoprotein</keyword>
<evidence type="ECO:0000313" key="4">
    <source>
        <dbReference type="EMBL" id="SCY83197.1"/>
    </source>
</evidence>
<gene>
    <name evidence="4" type="ORF">SAMN05216233_1255</name>
</gene>
<dbReference type="PROSITE" id="PS50110">
    <property type="entry name" value="RESPONSE_REGULATORY"/>
    <property type="match status" value="1"/>
</dbReference>
<dbReference type="RefSeq" id="WP_092214832.1">
    <property type="nucleotide sequence ID" value="NZ_FMUX01000025.1"/>
</dbReference>
<dbReference type="Proteomes" id="UP000198870">
    <property type="component" value="Unassembled WGS sequence"/>
</dbReference>
<sequence>MQTPDEHTPTPPKILIVDDKPENIDLIMKILEPEGYNLAFATNGTKALEVARHFIPDLILMDVMMPPGPDGFATCTQLKADPLTTDIPVVFVTAKGETTAIVEGFRCGGQDYIPKPFRREEVLSRVRTHVQVRLLIAKQARLIEELQEALSHVKTLRGLLPICAACKKVRDDDGYWHQIEKYLSTHSELGFTHGICAECARRLYPDLDLSDLSDTPDDTV</sequence>
<evidence type="ECO:0000256" key="2">
    <source>
        <dbReference type="PROSITE-ProRule" id="PRU00169"/>
    </source>
</evidence>
<dbReference type="STRING" id="419481.SAMN05216233_1255"/>
<dbReference type="EMBL" id="FMUX01000025">
    <property type="protein sequence ID" value="SCY83197.1"/>
    <property type="molecule type" value="Genomic_DNA"/>
</dbReference>
<protein>
    <submittedName>
        <fullName evidence="4">Response regulator receiver domain-containing protein</fullName>
    </submittedName>
</protein>
<keyword evidence="5" id="KW-1185">Reference proteome</keyword>
<dbReference type="Pfam" id="PF00072">
    <property type="entry name" value="Response_reg"/>
    <property type="match status" value="1"/>
</dbReference>
<dbReference type="InterPro" id="IPR001789">
    <property type="entry name" value="Sig_transdc_resp-reg_receiver"/>
</dbReference>
<evidence type="ECO:0000256" key="1">
    <source>
        <dbReference type="ARBA" id="ARBA00022553"/>
    </source>
</evidence>
<feature type="domain" description="Response regulatory" evidence="3">
    <location>
        <begin position="13"/>
        <end position="130"/>
    </location>
</feature>
<evidence type="ECO:0000313" key="5">
    <source>
        <dbReference type="Proteomes" id="UP000198870"/>
    </source>
</evidence>